<dbReference type="Proteomes" id="UP000789920">
    <property type="component" value="Unassembled WGS sequence"/>
</dbReference>
<comment type="caution">
    <text evidence="1">The sequence shown here is derived from an EMBL/GenBank/DDBJ whole genome shotgun (WGS) entry which is preliminary data.</text>
</comment>
<evidence type="ECO:0000313" key="1">
    <source>
        <dbReference type="EMBL" id="CAG8845139.1"/>
    </source>
</evidence>
<name>A0ACA9SQK2_9GLOM</name>
<evidence type="ECO:0000313" key="2">
    <source>
        <dbReference type="Proteomes" id="UP000789920"/>
    </source>
</evidence>
<proteinExistence type="predicted"/>
<organism evidence="1 2">
    <name type="scientific">Racocetra persica</name>
    <dbReference type="NCBI Taxonomy" id="160502"/>
    <lineage>
        <taxon>Eukaryota</taxon>
        <taxon>Fungi</taxon>
        <taxon>Fungi incertae sedis</taxon>
        <taxon>Mucoromycota</taxon>
        <taxon>Glomeromycotina</taxon>
        <taxon>Glomeromycetes</taxon>
        <taxon>Diversisporales</taxon>
        <taxon>Gigasporaceae</taxon>
        <taxon>Racocetra</taxon>
    </lineage>
</organism>
<dbReference type="EMBL" id="CAJVQC010145455">
    <property type="protein sequence ID" value="CAG8845139.1"/>
    <property type="molecule type" value="Genomic_DNA"/>
</dbReference>
<gene>
    <name evidence="1" type="ORF">RPERSI_LOCUS33528</name>
</gene>
<accession>A0ACA9SQK2</accession>
<sequence>MPRYSLSENIRCARRNSNNALYKALEVVQNENSCLLRLVVSQRRRIQSLETELVELRANAVSKVQDGWMLEQRYNRLLDERNRLRA</sequence>
<keyword evidence="2" id="KW-1185">Reference proteome</keyword>
<protein>
    <submittedName>
        <fullName evidence="1">34770_t:CDS:1</fullName>
    </submittedName>
</protein>
<feature type="non-terminal residue" evidence="1">
    <location>
        <position position="86"/>
    </location>
</feature>
<reference evidence="1" key="1">
    <citation type="submission" date="2021-06" db="EMBL/GenBank/DDBJ databases">
        <authorList>
            <person name="Kallberg Y."/>
            <person name="Tangrot J."/>
            <person name="Rosling A."/>
        </authorList>
    </citation>
    <scope>NUCLEOTIDE SEQUENCE</scope>
    <source>
        <strain evidence="1">MA461A</strain>
    </source>
</reference>